<protein>
    <submittedName>
        <fullName evidence="1">Uncharacterized protein</fullName>
    </submittedName>
</protein>
<comment type="caution">
    <text evidence="1">The sequence shown here is derived from an EMBL/GenBank/DDBJ whole genome shotgun (WGS) entry which is preliminary data.</text>
</comment>
<dbReference type="AlphaFoldDB" id="A0AAD5LZ55"/>
<organism evidence="1 2">
    <name type="scientific">Parelaphostrongylus tenuis</name>
    <name type="common">Meningeal worm</name>
    <dbReference type="NCBI Taxonomy" id="148309"/>
    <lineage>
        <taxon>Eukaryota</taxon>
        <taxon>Metazoa</taxon>
        <taxon>Ecdysozoa</taxon>
        <taxon>Nematoda</taxon>
        <taxon>Chromadorea</taxon>
        <taxon>Rhabditida</taxon>
        <taxon>Rhabditina</taxon>
        <taxon>Rhabditomorpha</taxon>
        <taxon>Strongyloidea</taxon>
        <taxon>Metastrongylidae</taxon>
        <taxon>Parelaphostrongylus</taxon>
    </lineage>
</organism>
<sequence length="126" mass="13706">MMINSVRDTSSSITLTIAKLISVIRLHSIIWSGFVLPTAVAFTTSTTAPSQLPGRIATTSDGAKSFVYCLVMQTIRSQLTTVIDVHEQQGRSAGLHGIIISMILSQLTIQISYDPLECRTVTVRIL</sequence>
<dbReference type="Proteomes" id="UP001196413">
    <property type="component" value="Unassembled WGS sequence"/>
</dbReference>
<proteinExistence type="predicted"/>
<evidence type="ECO:0000313" key="1">
    <source>
        <dbReference type="EMBL" id="KAJ1348185.1"/>
    </source>
</evidence>
<name>A0AAD5LZ55_PARTN</name>
<dbReference type="EMBL" id="JAHQIW010000449">
    <property type="protein sequence ID" value="KAJ1348185.1"/>
    <property type="molecule type" value="Genomic_DNA"/>
</dbReference>
<reference evidence="1" key="1">
    <citation type="submission" date="2021-06" db="EMBL/GenBank/DDBJ databases">
        <title>Parelaphostrongylus tenuis whole genome reference sequence.</title>
        <authorList>
            <person name="Garwood T.J."/>
            <person name="Larsen P.A."/>
            <person name="Fountain-Jones N.M."/>
            <person name="Garbe J.R."/>
            <person name="Macchietto M.G."/>
            <person name="Kania S.A."/>
            <person name="Gerhold R.W."/>
            <person name="Richards J.E."/>
            <person name="Wolf T.M."/>
        </authorList>
    </citation>
    <scope>NUCLEOTIDE SEQUENCE</scope>
    <source>
        <strain evidence="1">MNPRO001-30</strain>
        <tissue evidence="1">Meninges</tissue>
    </source>
</reference>
<evidence type="ECO:0000313" key="2">
    <source>
        <dbReference type="Proteomes" id="UP001196413"/>
    </source>
</evidence>
<gene>
    <name evidence="1" type="ORF">KIN20_003433</name>
</gene>
<accession>A0AAD5LZ55</accession>
<keyword evidence="2" id="KW-1185">Reference proteome</keyword>